<dbReference type="SUPFAM" id="SSF50978">
    <property type="entry name" value="WD40 repeat-like"/>
    <property type="match status" value="1"/>
</dbReference>
<sequence>MFGTSSFGNKPTSLFGNTTTTTATAQSEDIPVNGAPDDTISKLKFAPANDQCLLACGAWDGTARIWQVNEQGQSEGKAEQKLPAPILDIEWFDDSSKLFLACADKEVRCWDLASNQIATVGTHDGPVKTCHWITNSAYSCLMTGSWDKTLRFWDMRQLPTQSSMQTIQLPERVYAADVSYPMAAVVLANRVIKVYNLEGGPQEFKPFESQLKMQTRCVSIFKDRATNQPAGFAYGRVAVQYLNPKDPKDNFTFKCHRSTEVVNGFQEIYVVNDVAFHPQHGTLLTAGSDGRYSMWDKDARTKLKASECYMAPLTSVAMHASGSIMAVAAGYDWSKGHEGNTQPGSKIFLHKCGDDMKPKNKK</sequence>
<gene>
    <name evidence="4" type="ORF">MSPICULIGERA_LOCUS16677</name>
</gene>
<protein>
    <recommendedName>
        <fullName evidence="6">Mitotic checkpoint protein and poly(A)+ RNA export protein</fullName>
    </recommendedName>
</protein>
<feature type="non-terminal residue" evidence="4">
    <location>
        <position position="362"/>
    </location>
</feature>
<dbReference type="Proteomes" id="UP001177023">
    <property type="component" value="Unassembled WGS sequence"/>
</dbReference>
<dbReference type="PANTHER" id="PTHR10971">
    <property type="entry name" value="MRNA EXPORT FACTOR AND BUB3"/>
    <property type="match status" value="1"/>
</dbReference>
<dbReference type="EMBL" id="CATQJA010002653">
    <property type="protein sequence ID" value="CAJ0578419.1"/>
    <property type="molecule type" value="Genomic_DNA"/>
</dbReference>
<evidence type="ECO:0000313" key="5">
    <source>
        <dbReference type="Proteomes" id="UP001177023"/>
    </source>
</evidence>
<keyword evidence="5" id="KW-1185">Reference proteome</keyword>
<proteinExistence type="predicted"/>
<dbReference type="PROSITE" id="PS50082">
    <property type="entry name" value="WD_REPEATS_2"/>
    <property type="match status" value="2"/>
</dbReference>
<evidence type="ECO:0000256" key="3">
    <source>
        <dbReference type="PROSITE-ProRule" id="PRU00221"/>
    </source>
</evidence>
<dbReference type="InterPro" id="IPR020472">
    <property type="entry name" value="WD40_PAC1"/>
</dbReference>
<organism evidence="4 5">
    <name type="scientific">Mesorhabditis spiculigera</name>
    <dbReference type="NCBI Taxonomy" id="96644"/>
    <lineage>
        <taxon>Eukaryota</taxon>
        <taxon>Metazoa</taxon>
        <taxon>Ecdysozoa</taxon>
        <taxon>Nematoda</taxon>
        <taxon>Chromadorea</taxon>
        <taxon>Rhabditida</taxon>
        <taxon>Rhabditina</taxon>
        <taxon>Rhabditomorpha</taxon>
        <taxon>Rhabditoidea</taxon>
        <taxon>Rhabditidae</taxon>
        <taxon>Mesorhabditinae</taxon>
        <taxon>Mesorhabditis</taxon>
    </lineage>
</organism>
<feature type="repeat" description="WD" evidence="3">
    <location>
        <begin position="120"/>
        <end position="163"/>
    </location>
</feature>
<dbReference type="InterPro" id="IPR019775">
    <property type="entry name" value="WD40_repeat_CS"/>
</dbReference>
<evidence type="ECO:0008006" key="6">
    <source>
        <dbReference type="Google" id="ProtNLM"/>
    </source>
</evidence>
<dbReference type="InterPro" id="IPR015943">
    <property type="entry name" value="WD40/YVTN_repeat-like_dom_sf"/>
</dbReference>
<evidence type="ECO:0000313" key="4">
    <source>
        <dbReference type="EMBL" id="CAJ0578419.1"/>
    </source>
</evidence>
<dbReference type="PRINTS" id="PR00320">
    <property type="entry name" value="GPROTEINBRPT"/>
</dbReference>
<dbReference type="SMART" id="SM00320">
    <property type="entry name" value="WD40"/>
    <property type="match status" value="4"/>
</dbReference>
<comment type="caution">
    <text evidence="4">The sequence shown here is derived from an EMBL/GenBank/DDBJ whole genome shotgun (WGS) entry which is preliminary data.</text>
</comment>
<evidence type="ECO:0000256" key="1">
    <source>
        <dbReference type="ARBA" id="ARBA00022574"/>
    </source>
</evidence>
<accession>A0AA36G3R6</accession>
<name>A0AA36G3R6_9BILA</name>
<dbReference type="AlphaFoldDB" id="A0AA36G3R6"/>
<evidence type="ECO:0000256" key="2">
    <source>
        <dbReference type="ARBA" id="ARBA00022737"/>
    </source>
</evidence>
<dbReference type="Pfam" id="PF00400">
    <property type="entry name" value="WD40"/>
    <property type="match status" value="4"/>
</dbReference>
<dbReference type="PROSITE" id="PS00678">
    <property type="entry name" value="WD_REPEATS_1"/>
    <property type="match status" value="1"/>
</dbReference>
<keyword evidence="2" id="KW-0677">Repeat</keyword>
<feature type="repeat" description="WD" evidence="3">
    <location>
        <begin position="271"/>
        <end position="305"/>
    </location>
</feature>
<dbReference type="InterPro" id="IPR001680">
    <property type="entry name" value="WD40_rpt"/>
</dbReference>
<reference evidence="4" key="1">
    <citation type="submission" date="2023-06" db="EMBL/GenBank/DDBJ databases">
        <authorList>
            <person name="Delattre M."/>
        </authorList>
    </citation>
    <scope>NUCLEOTIDE SEQUENCE</scope>
    <source>
        <strain evidence="4">AF72</strain>
    </source>
</reference>
<keyword evidence="1 3" id="KW-0853">WD repeat</keyword>
<dbReference type="Gene3D" id="2.130.10.10">
    <property type="entry name" value="YVTN repeat-like/Quinoprotein amine dehydrogenase"/>
    <property type="match status" value="1"/>
</dbReference>
<dbReference type="InterPro" id="IPR036322">
    <property type="entry name" value="WD40_repeat_dom_sf"/>
</dbReference>